<protein>
    <recommendedName>
        <fullName evidence="1">TLDc domain-containing protein</fullName>
    </recommendedName>
</protein>
<evidence type="ECO:0000259" key="1">
    <source>
        <dbReference type="PROSITE" id="PS51886"/>
    </source>
</evidence>
<keyword evidence="3" id="KW-1185">Reference proteome</keyword>
<reference evidence="2 3" key="1">
    <citation type="submission" date="2018-08" db="EMBL/GenBank/DDBJ databases">
        <title>Genome and evolution of the arbuscular mycorrhizal fungus Diversispora epigaea (formerly Glomus versiforme) and its bacterial endosymbionts.</title>
        <authorList>
            <person name="Sun X."/>
            <person name="Fei Z."/>
            <person name="Harrison M."/>
        </authorList>
    </citation>
    <scope>NUCLEOTIDE SEQUENCE [LARGE SCALE GENOMIC DNA]</scope>
    <source>
        <strain evidence="2 3">IT104</strain>
    </source>
</reference>
<dbReference type="Gene3D" id="1.25.40.420">
    <property type="match status" value="1"/>
</dbReference>
<dbReference type="EMBL" id="PQFF01000202">
    <property type="protein sequence ID" value="RHZ75142.1"/>
    <property type="molecule type" value="Genomic_DNA"/>
</dbReference>
<dbReference type="OrthoDB" id="2354022at2759"/>
<dbReference type="Pfam" id="PF07534">
    <property type="entry name" value="TLD"/>
    <property type="match status" value="1"/>
</dbReference>
<dbReference type="PROSITE" id="PS51886">
    <property type="entry name" value="TLDC"/>
    <property type="match status" value="1"/>
</dbReference>
<accession>A0A397IJU7</accession>
<name>A0A397IJU7_9GLOM</name>
<comment type="caution">
    <text evidence="2">The sequence shown here is derived from an EMBL/GenBank/DDBJ whole genome shotgun (WGS) entry which is preliminary data.</text>
</comment>
<gene>
    <name evidence="2" type="ORF">Glove_217g240</name>
</gene>
<sequence>MAEVLIQKIWMYDLMIVTNELELEELSEKLENHLIESKASWLKIHFTFVYYSIFKYNKFKNLENFCNDIIAKHPSIIFESTEFTSLHESALVSILKRDDLQMQESVIWDYVIKWGTAQNQVYPRNWKNDVMNKIKPYKKILDKQLLKDLEQHFILPDQPIKSIILSKRLILSQELPARVNEPFSTIISEEHIAIFSSWIDNRPSFYSRNNPYEFQLLIRGSKDGFSPRIFWDICDGHVNTIVVTKVRGTDEIIGGFNPLAWDKTKIDHMKTNKSFIFSFKDGNIQDSILSRVKNENDALWYPPLKSKYGPIFGDCEFTMVSYVSDFTQDKLSWCSNYNCYEKSIRTNNDKFSIIDYEVSLYLYFRKVVYQSYYSFTMSL</sequence>
<dbReference type="InterPro" id="IPR011705">
    <property type="entry name" value="BACK"/>
</dbReference>
<evidence type="ECO:0000313" key="2">
    <source>
        <dbReference type="EMBL" id="RHZ75142.1"/>
    </source>
</evidence>
<feature type="domain" description="TLDc" evidence="1">
    <location>
        <begin position="185"/>
        <end position="362"/>
    </location>
</feature>
<dbReference type="Pfam" id="PF07707">
    <property type="entry name" value="BACK"/>
    <property type="match status" value="1"/>
</dbReference>
<organism evidence="2 3">
    <name type="scientific">Diversispora epigaea</name>
    <dbReference type="NCBI Taxonomy" id="1348612"/>
    <lineage>
        <taxon>Eukaryota</taxon>
        <taxon>Fungi</taxon>
        <taxon>Fungi incertae sedis</taxon>
        <taxon>Mucoromycota</taxon>
        <taxon>Glomeromycotina</taxon>
        <taxon>Glomeromycetes</taxon>
        <taxon>Diversisporales</taxon>
        <taxon>Diversisporaceae</taxon>
        <taxon>Diversispora</taxon>
    </lineage>
</organism>
<evidence type="ECO:0000313" key="3">
    <source>
        <dbReference type="Proteomes" id="UP000266861"/>
    </source>
</evidence>
<dbReference type="AlphaFoldDB" id="A0A397IJU7"/>
<proteinExistence type="predicted"/>
<dbReference type="InterPro" id="IPR006571">
    <property type="entry name" value="TLDc_dom"/>
</dbReference>
<dbReference type="Proteomes" id="UP000266861">
    <property type="component" value="Unassembled WGS sequence"/>
</dbReference>